<evidence type="ECO:0000313" key="3">
    <source>
        <dbReference type="EMBL" id="MBL7255201.1"/>
    </source>
</evidence>
<feature type="region of interest" description="Disordered" evidence="1">
    <location>
        <begin position="60"/>
        <end position="165"/>
    </location>
</feature>
<feature type="compositionally biased region" description="Pro residues" evidence="1">
    <location>
        <begin position="105"/>
        <end position="143"/>
    </location>
</feature>
<name>A0ABS1VL40_9ACTN</name>
<keyword evidence="2" id="KW-1133">Transmembrane helix</keyword>
<evidence type="ECO:0000313" key="4">
    <source>
        <dbReference type="Proteomes" id="UP000598996"/>
    </source>
</evidence>
<organism evidence="3 4">
    <name type="scientific">Paractinoplanes lichenicola</name>
    <dbReference type="NCBI Taxonomy" id="2802976"/>
    <lineage>
        <taxon>Bacteria</taxon>
        <taxon>Bacillati</taxon>
        <taxon>Actinomycetota</taxon>
        <taxon>Actinomycetes</taxon>
        <taxon>Micromonosporales</taxon>
        <taxon>Micromonosporaceae</taxon>
        <taxon>Paractinoplanes</taxon>
    </lineage>
</organism>
<gene>
    <name evidence="3" type="ORF">JKJ07_12835</name>
</gene>
<keyword evidence="2" id="KW-0472">Membrane</keyword>
<accession>A0ABS1VL40</accession>
<dbReference type="Proteomes" id="UP000598996">
    <property type="component" value="Unassembled WGS sequence"/>
</dbReference>
<keyword evidence="2" id="KW-0812">Transmembrane</keyword>
<evidence type="ECO:0000256" key="2">
    <source>
        <dbReference type="SAM" id="Phobius"/>
    </source>
</evidence>
<reference evidence="3 4" key="1">
    <citation type="submission" date="2021-01" db="EMBL/GenBank/DDBJ databases">
        <title>Actinoplanes sp. nov. LDG1-01 isolated from lichen.</title>
        <authorList>
            <person name="Saeng-In P."/>
            <person name="Phongsopitanun W."/>
            <person name="Kanchanasin P."/>
            <person name="Yuki M."/>
            <person name="Kudo T."/>
            <person name="Ohkuma M."/>
            <person name="Tanasupawat S."/>
        </authorList>
    </citation>
    <scope>NUCLEOTIDE SEQUENCE [LARGE SCALE GENOMIC DNA]</scope>
    <source>
        <strain evidence="3 4">LDG1-01</strain>
    </source>
</reference>
<dbReference type="EMBL" id="JAENHO010000003">
    <property type="protein sequence ID" value="MBL7255201.1"/>
    <property type="molecule type" value="Genomic_DNA"/>
</dbReference>
<evidence type="ECO:0000256" key="1">
    <source>
        <dbReference type="SAM" id="MobiDB-lite"/>
    </source>
</evidence>
<feature type="transmembrane region" description="Helical" evidence="2">
    <location>
        <begin position="17"/>
        <end position="36"/>
    </location>
</feature>
<proteinExistence type="predicted"/>
<protein>
    <submittedName>
        <fullName evidence="3">Uncharacterized protein</fullName>
    </submittedName>
</protein>
<sequence length="199" mass="20913">MEPVPVTRKVRRTVRMAVALVVGQAMLCALIGWLTLGRHQSEPARSPGSAVVDQLAVPPLAPTGATSAPPPPSRSAISATKQTRKPASIVSPRPAPARSTSAIPAAPPRSPEPILAPPEDPEVVPPVPPTTSPTPLPKPPLLPTSPASTPMPSESPGFVQDPVRVGDECHPVGAYGRTVEGDLVRCTRDWRHGPRWKIV</sequence>
<dbReference type="RefSeq" id="WP_202991665.1">
    <property type="nucleotide sequence ID" value="NZ_JAENHO010000003.1"/>
</dbReference>
<comment type="caution">
    <text evidence="3">The sequence shown here is derived from an EMBL/GenBank/DDBJ whole genome shotgun (WGS) entry which is preliminary data.</text>
</comment>
<keyword evidence="4" id="KW-1185">Reference proteome</keyword>
<feature type="compositionally biased region" description="Low complexity" evidence="1">
    <location>
        <begin position="144"/>
        <end position="156"/>
    </location>
</feature>